<dbReference type="RefSeq" id="WP_054292157.1">
    <property type="nucleotide sequence ID" value="NZ_CP012752.1"/>
</dbReference>
<keyword evidence="1" id="KW-1133">Transmembrane helix</keyword>
<feature type="transmembrane region" description="Helical" evidence="1">
    <location>
        <begin position="7"/>
        <end position="26"/>
    </location>
</feature>
<sequence>MGKHVASIGIGVFMIVAGLVLFLVFADVETPVIGLRQLGGVLTVLGVIELGVSGFALLHGRR</sequence>
<accession>A0A0N9I309</accession>
<organism evidence="2 3">
    <name type="scientific">Kibdelosporangium phytohabitans</name>
    <dbReference type="NCBI Taxonomy" id="860235"/>
    <lineage>
        <taxon>Bacteria</taxon>
        <taxon>Bacillati</taxon>
        <taxon>Actinomycetota</taxon>
        <taxon>Actinomycetes</taxon>
        <taxon>Pseudonocardiales</taxon>
        <taxon>Pseudonocardiaceae</taxon>
        <taxon>Kibdelosporangium</taxon>
    </lineage>
</organism>
<dbReference type="OrthoDB" id="5195806at2"/>
<reference evidence="2 3" key="1">
    <citation type="submission" date="2015-07" db="EMBL/GenBank/DDBJ databases">
        <title>Genome sequencing of Kibdelosporangium phytohabitans.</title>
        <authorList>
            <person name="Qin S."/>
            <person name="Xing K."/>
        </authorList>
    </citation>
    <scope>NUCLEOTIDE SEQUENCE [LARGE SCALE GENOMIC DNA]</scope>
    <source>
        <strain evidence="2 3">KLBMP1111</strain>
    </source>
</reference>
<protein>
    <submittedName>
        <fullName evidence="2">Uncharacterized protein</fullName>
    </submittedName>
</protein>
<evidence type="ECO:0000256" key="1">
    <source>
        <dbReference type="SAM" id="Phobius"/>
    </source>
</evidence>
<dbReference type="KEGG" id="kphy:AOZ06_28185"/>
<proteinExistence type="predicted"/>
<keyword evidence="3" id="KW-1185">Reference proteome</keyword>
<evidence type="ECO:0000313" key="3">
    <source>
        <dbReference type="Proteomes" id="UP000063699"/>
    </source>
</evidence>
<feature type="transmembrane region" description="Helical" evidence="1">
    <location>
        <begin position="38"/>
        <end position="58"/>
    </location>
</feature>
<dbReference type="EMBL" id="CP012752">
    <property type="protein sequence ID" value="ALG10254.1"/>
    <property type="molecule type" value="Genomic_DNA"/>
</dbReference>
<name>A0A0N9I309_9PSEU</name>
<evidence type="ECO:0000313" key="2">
    <source>
        <dbReference type="EMBL" id="ALG10254.1"/>
    </source>
</evidence>
<dbReference type="AlphaFoldDB" id="A0A0N9I309"/>
<keyword evidence="1" id="KW-0812">Transmembrane</keyword>
<dbReference type="Proteomes" id="UP000063699">
    <property type="component" value="Chromosome"/>
</dbReference>
<gene>
    <name evidence="2" type="ORF">AOZ06_28185</name>
</gene>
<dbReference type="STRING" id="860235.AOZ06_28185"/>
<keyword evidence="1" id="KW-0472">Membrane</keyword>